<dbReference type="EMBL" id="QPJK01000002">
    <property type="protein sequence ID" value="RCW73805.1"/>
    <property type="molecule type" value="Genomic_DNA"/>
</dbReference>
<dbReference type="OrthoDB" id="6628031at2"/>
<protein>
    <submittedName>
        <fullName evidence="1">Uncharacterized protein</fullName>
    </submittedName>
</protein>
<keyword evidence="2" id="KW-1185">Reference proteome</keyword>
<sequence length="83" mass="9569">MVWAEYRSRFGTLNVGHRLEFLFGRSDWQRHASNGGKETLDKFLRYHDAPPEEKPAEASPASLEMIARMFGAPVDVRTRHQPN</sequence>
<comment type="caution">
    <text evidence="1">The sequence shown here is derived from an EMBL/GenBank/DDBJ whole genome shotgun (WGS) entry which is preliminary data.</text>
</comment>
<dbReference type="Proteomes" id="UP000252884">
    <property type="component" value="Unassembled WGS sequence"/>
</dbReference>
<evidence type="ECO:0000313" key="1">
    <source>
        <dbReference type="EMBL" id="RCW73805.1"/>
    </source>
</evidence>
<dbReference type="RefSeq" id="WP_114466972.1">
    <property type="nucleotide sequence ID" value="NZ_QPJK01000002.1"/>
</dbReference>
<name>A0A368Y149_9BURK</name>
<accession>A0A368Y149</accession>
<reference evidence="1 2" key="1">
    <citation type="submission" date="2018-07" db="EMBL/GenBank/DDBJ databases">
        <title>Genomic Encyclopedia of Type Strains, Phase IV (KMG-IV): sequencing the most valuable type-strain genomes for metagenomic binning, comparative biology and taxonomic classification.</title>
        <authorList>
            <person name="Goeker M."/>
        </authorList>
    </citation>
    <scope>NUCLEOTIDE SEQUENCE [LARGE SCALE GENOMIC DNA]</scope>
    <source>
        <strain evidence="1 2">DSM 21634</strain>
    </source>
</reference>
<gene>
    <name evidence="1" type="ORF">DES41_102119</name>
</gene>
<proteinExistence type="predicted"/>
<organism evidence="1 2">
    <name type="scientific">Pseudorhodoferax soli</name>
    <dbReference type="NCBI Taxonomy" id="545864"/>
    <lineage>
        <taxon>Bacteria</taxon>
        <taxon>Pseudomonadati</taxon>
        <taxon>Pseudomonadota</taxon>
        <taxon>Betaproteobacteria</taxon>
        <taxon>Burkholderiales</taxon>
        <taxon>Comamonadaceae</taxon>
    </lineage>
</organism>
<dbReference type="AlphaFoldDB" id="A0A368Y149"/>
<evidence type="ECO:0000313" key="2">
    <source>
        <dbReference type="Proteomes" id="UP000252884"/>
    </source>
</evidence>